<accession>A0A7C8MYZ6</accession>
<evidence type="ECO:0000256" key="2">
    <source>
        <dbReference type="ARBA" id="ARBA00022617"/>
    </source>
</evidence>
<evidence type="ECO:0000313" key="6">
    <source>
        <dbReference type="EMBL" id="KAF2971655.1"/>
    </source>
</evidence>
<dbReference type="InterPro" id="IPR025702">
    <property type="entry name" value="OXD"/>
</dbReference>
<evidence type="ECO:0000256" key="1">
    <source>
        <dbReference type="ARBA" id="ARBA00001970"/>
    </source>
</evidence>
<keyword evidence="4" id="KW-0408">Iron</keyword>
<dbReference type="Proteomes" id="UP000481858">
    <property type="component" value="Unassembled WGS sequence"/>
</dbReference>
<proteinExistence type="predicted"/>
<sequence length="369" mass="42235">MIEPAIPEHLRQERTVPAKMPKNFTPQFSSYMARYPESTTDLVMAVFGAQFTNRRDDGKTSEALSKLTSFVSSELVDTSNQPRFHETASVVDASGYYNETLVAYWSSTAAYDRWTRDSGFTQWWEGLDPEKETHGWFIEVFLPSIDRIETIISNNKIAEGAVHLRESFSGPVLEHIYWGSMRDRLPASQTDPLTGSEVNWRAVECKSDKPRRVRVPGIRNLAVIRSGQDWADAHPEERELYHSEMHPTLTKGMNFLRDNGYEVGCFNCRLMDIMDPVTGKTDRDRTFGLAYFDELASLERWSKEHPTHLNIFNGFYKYVQKLHGVISLRLYHEVLVLKPEQQFFEYIGCHAATGVLTAVNGHPGLKEKA</sequence>
<comment type="caution">
    <text evidence="6">The sequence shown here is derived from an EMBL/GenBank/DDBJ whole genome shotgun (WGS) entry which is preliminary data.</text>
</comment>
<dbReference type="InParanoid" id="A0A7C8MYZ6"/>
<keyword evidence="5" id="KW-0456">Lyase</keyword>
<dbReference type="Pfam" id="PF13816">
    <property type="entry name" value="Dehydratase_hem"/>
    <property type="match status" value="1"/>
</dbReference>
<dbReference type="GO" id="GO:0016829">
    <property type="term" value="F:lyase activity"/>
    <property type="evidence" value="ECO:0007669"/>
    <property type="project" value="UniProtKB-KW"/>
</dbReference>
<evidence type="ECO:0000256" key="3">
    <source>
        <dbReference type="ARBA" id="ARBA00022723"/>
    </source>
</evidence>
<name>A0A7C8MYZ6_9PEZI</name>
<gene>
    <name evidence="6" type="ORF">GQX73_g1919</name>
</gene>
<dbReference type="GO" id="GO:0046872">
    <property type="term" value="F:metal ion binding"/>
    <property type="evidence" value="ECO:0007669"/>
    <property type="project" value="UniProtKB-KW"/>
</dbReference>
<evidence type="ECO:0000256" key="4">
    <source>
        <dbReference type="ARBA" id="ARBA00023004"/>
    </source>
</evidence>
<dbReference type="OrthoDB" id="3359285at2759"/>
<reference evidence="6 7" key="1">
    <citation type="submission" date="2019-12" db="EMBL/GenBank/DDBJ databases">
        <title>Draft genome sequence of the ascomycete Xylaria multiplex DSM 110363.</title>
        <authorList>
            <person name="Buettner E."/>
            <person name="Kellner H."/>
        </authorList>
    </citation>
    <scope>NUCLEOTIDE SEQUENCE [LARGE SCALE GENOMIC DNA]</scope>
    <source>
        <strain evidence="6 7">DSM 110363</strain>
    </source>
</reference>
<protein>
    <recommendedName>
        <fullName evidence="8">Phenylacetaldoxime dehydratase</fullName>
    </recommendedName>
</protein>
<evidence type="ECO:0000256" key="5">
    <source>
        <dbReference type="ARBA" id="ARBA00023239"/>
    </source>
</evidence>
<keyword evidence="7" id="KW-1185">Reference proteome</keyword>
<keyword evidence="2" id="KW-0349">Heme</keyword>
<evidence type="ECO:0000313" key="7">
    <source>
        <dbReference type="Proteomes" id="UP000481858"/>
    </source>
</evidence>
<evidence type="ECO:0008006" key="8">
    <source>
        <dbReference type="Google" id="ProtNLM"/>
    </source>
</evidence>
<comment type="cofactor">
    <cofactor evidence="1">
        <name>heme b</name>
        <dbReference type="ChEBI" id="CHEBI:60344"/>
    </cofactor>
</comment>
<keyword evidence="3" id="KW-0479">Metal-binding</keyword>
<organism evidence="6 7">
    <name type="scientific">Xylaria multiplex</name>
    <dbReference type="NCBI Taxonomy" id="323545"/>
    <lineage>
        <taxon>Eukaryota</taxon>
        <taxon>Fungi</taxon>
        <taxon>Dikarya</taxon>
        <taxon>Ascomycota</taxon>
        <taxon>Pezizomycotina</taxon>
        <taxon>Sordariomycetes</taxon>
        <taxon>Xylariomycetidae</taxon>
        <taxon>Xylariales</taxon>
        <taxon>Xylariaceae</taxon>
        <taxon>Xylaria</taxon>
    </lineage>
</organism>
<dbReference type="EMBL" id="WUBL01000012">
    <property type="protein sequence ID" value="KAF2971655.1"/>
    <property type="molecule type" value="Genomic_DNA"/>
</dbReference>
<dbReference type="AlphaFoldDB" id="A0A7C8MYZ6"/>